<gene>
    <name evidence="1" type="primary">BQ5605_C011g06294</name>
    <name evidence="1" type="ORF">BQ5605_C011G06294</name>
</gene>
<name>A0A2X0NKW5_9BASI</name>
<keyword evidence="2" id="KW-1185">Reference proteome</keyword>
<organism evidence="1 2">
    <name type="scientific">Microbotryum silenes-dioicae</name>
    <dbReference type="NCBI Taxonomy" id="796604"/>
    <lineage>
        <taxon>Eukaryota</taxon>
        <taxon>Fungi</taxon>
        <taxon>Dikarya</taxon>
        <taxon>Basidiomycota</taxon>
        <taxon>Pucciniomycotina</taxon>
        <taxon>Microbotryomycetes</taxon>
        <taxon>Microbotryales</taxon>
        <taxon>Microbotryaceae</taxon>
        <taxon>Microbotryum</taxon>
    </lineage>
</organism>
<proteinExistence type="predicted"/>
<dbReference type="AlphaFoldDB" id="A0A2X0NKW5"/>
<dbReference type="EMBL" id="FQNC01000011">
    <property type="protein sequence ID" value="SGY11852.1"/>
    <property type="molecule type" value="Genomic_DNA"/>
</dbReference>
<sequence length="54" mass="5856">MCSTSHSSFPCTMIAADLAAWRPGKASPLFATHRRSLDTWKTLCVLSPGFSLSL</sequence>
<dbReference type="Proteomes" id="UP000249464">
    <property type="component" value="Unassembled WGS sequence"/>
</dbReference>
<protein>
    <submittedName>
        <fullName evidence="1">BQ5605_C011g06294 protein</fullName>
    </submittedName>
</protein>
<evidence type="ECO:0000313" key="2">
    <source>
        <dbReference type="Proteomes" id="UP000249464"/>
    </source>
</evidence>
<evidence type="ECO:0000313" key="1">
    <source>
        <dbReference type="EMBL" id="SGY11852.1"/>
    </source>
</evidence>
<reference evidence="1 2" key="1">
    <citation type="submission" date="2016-11" db="EMBL/GenBank/DDBJ databases">
        <authorList>
            <person name="Jaros S."/>
            <person name="Januszkiewicz K."/>
            <person name="Wedrychowicz H."/>
        </authorList>
    </citation>
    <scope>NUCLEOTIDE SEQUENCE [LARGE SCALE GENOMIC DNA]</scope>
</reference>
<accession>A0A2X0NKW5</accession>